<dbReference type="EMBL" id="KV722331">
    <property type="protein sequence ID" value="OCH96367.1"/>
    <property type="molecule type" value="Genomic_DNA"/>
</dbReference>
<sequence length="543" mass="60324">MSREEDAATLTEAIDEHLAIRSLEEVSELVDPRISPLDRPDDTQLDEGYVRQLGDLIHHHEHPHAHDEKQSVNEEPLYIEFEKGDKRDPVNFTHAQKWAITLAACFFTLLVASGSASFASGFPSITRDLNCTEFQATVALSMFSLGFGILPLVSASFSEEFGRRPLYLGSAIGYACMHLMAALSQNIQTVIVARFLGGAFGSTGSTMVGGTIADIWMPHERGLPMAVFSVAAFTGVGLGPIMSGWIESNPHLEWRWIQWIHLIMSGVFIVIAFVFMKETRSSVLLMRAARKLRKRTGNHRYRARVEDERASLKTLVYISCTRPIYLLLTEPVVTSFTLWVGFAWGILFVLIESVAPVFRSLHGFSDGPTGTVFVTLLIGCILGILTNTVQERLYQKYVGTRGPEARLFAACGAAVLFPTGMFIFAWSTFSNVPWIVLCIGMTIFIWALFVIYVAVFTYLADCYGPFASSALAGQSLVRNLAAMAFPLFCQQMFARLTYHWGNSIFGFIAVAMIPIPFVLFFKGPAIRARSKFASQVMQKQPKT</sequence>
<dbReference type="PANTHER" id="PTHR23502">
    <property type="entry name" value="MAJOR FACILITATOR SUPERFAMILY"/>
    <property type="match status" value="1"/>
</dbReference>
<dbReference type="Proteomes" id="UP000250043">
    <property type="component" value="Unassembled WGS sequence"/>
</dbReference>
<feature type="transmembrane region" description="Helical" evidence="5">
    <location>
        <begin position="332"/>
        <end position="355"/>
    </location>
</feature>
<feature type="transmembrane region" description="Helical" evidence="5">
    <location>
        <begin position="432"/>
        <end position="459"/>
    </location>
</feature>
<feature type="transmembrane region" description="Helical" evidence="5">
    <location>
        <begin position="258"/>
        <end position="276"/>
    </location>
</feature>
<dbReference type="OrthoDB" id="5376138at2759"/>
<name>A0A8E2J888_9APHY</name>
<evidence type="ECO:0000256" key="1">
    <source>
        <dbReference type="ARBA" id="ARBA00004141"/>
    </source>
</evidence>
<dbReference type="GO" id="GO:0005886">
    <property type="term" value="C:plasma membrane"/>
    <property type="evidence" value="ECO:0007669"/>
    <property type="project" value="TreeGrafter"/>
</dbReference>
<dbReference type="SUPFAM" id="SSF103473">
    <property type="entry name" value="MFS general substrate transporter"/>
    <property type="match status" value="1"/>
</dbReference>
<gene>
    <name evidence="7" type="ORF">OBBRIDRAFT_822360</name>
</gene>
<dbReference type="InterPro" id="IPR020846">
    <property type="entry name" value="MFS_dom"/>
</dbReference>
<dbReference type="FunFam" id="1.20.1250.20:FF:000082">
    <property type="entry name" value="MFS multidrug transporter, putative"/>
    <property type="match status" value="1"/>
</dbReference>
<feature type="transmembrane region" description="Helical" evidence="5">
    <location>
        <begin position="98"/>
        <end position="122"/>
    </location>
</feature>
<keyword evidence="2 5" id="KW-0812">Transmembrane</keyword>
<comment type="subcellular location">
    <subcellularLocation>
        <location evidence="1">Membrane</location>
        <topology evidence="1">Multi-pass membrane protein</topology>
    </subcellularLocation>
</comment>
<dbReference type="GO" id="GO:0022857">
    <property type="term" value="F:transmembrane transporter activity"/>
    <property type="evidence" value="ECO:0007669"/>
    <property type="project" value="InterPro"/>
</dbReference>
<evidence type="ECO:0000313" key="8">
    <source>
        <dbReference type="Proteomes" id="UP000250043"/>
    </source>
</evidence>
<dbReference type="CDD" id="cd17323">
    <property type="entry name" value="MFS_Tpo1_MDR_like"/>
    <property type="match status" value="1"/>
</dbReference>
<dbReference type="InterPro" id="IPR011701">
    <property type="entry name" value="MFS"/>
</dbReference>
<dbReference type="PANTHER" id="PTHR23502:SF134">
    <property type="entry name" value="MAJOR FACILITATOR SUPERFAMILY (MFS) PROFILE DOMAIN-CONTAINING PROTEIN-RELATED"/>
    <property type="match status" value="1"/>
</dbReference>
<feature type="transmembrane region" description="Helical" evidence="5">
    <location>
        <begin position="225"/>
        <end position="246"/>
    </location>
</feature>
<evidence type="ECO:0000313" key="7">
    <source>
        <dbReference type="EMBL" id="OCH96367.1"/>
    </source>
</evidence>
<feature type="domain" description="Major facilitator superfamily (MFS) profile" evidence="6">
    <location>
        <begin position="100"/>
        <end position="527"/>
    </location>
</feature>
<accession>A0A8E2J888</accession>
<evidence type="ECO:0000256" key="2">
    <source>
        <dbReference type="ARBA" id="ARBA00022692"/>
    </source>
</evidence>
<feature type="transmembrane region" description="Helical" evidence="5">
    <location>
        <begin position="367"/>
        <end position="386"/>
    </location>
</feature>
<proteinExistence type="predicted"/>
<feature type="transmembrane region" description="Helical" evidence="5">
    <location>
        <begin position="480"/>
        <end position="498"/>
    </location>
</feature>
<evidence type="ECO:0000256" key="3">
    <source>
        <dbReference type="ARBA" id="ARBA00022989"/>
    </source>
</evidence>
<dbReference type="Pfam" id="PF07690">
    <property type="entry name" value="MFS_1"/>
    <property type="match status" value="1"/>
</dbReference>
<organism evidence="7 8">
    <name type="scientific">Obba rivulosa</name>
    <dbReference type="NCBI Taxonomy" id="1052685"/>
    <lineage>
        <taxon>Eukaryota</taxon>
        <taxon>Fungi</taxon>
        <taxon>Dikarya</taxon>
        <taxon>Basidiomycota</taxon>
        <taxon>Agaricomycotina</taxon>
        <taxon>Agaricomycetes</taxon>
        <taxon>Polyporales</taxon>
        <taxon>Gelatoporiaceae</taxon>
        <taxon>Obba</taxon>
    </lineage>
</organism>
<feature type="transmembrane region" description="Helical" evidence="5">
    <location>
        <begin position="165"/>
        <end position="185"/>
    </location>
</feature>
<dbReference type="Gene3D" id="1.20.1250.20">
    <property type="entry name" value="MFS general substrate transporter like domains"/>
    <property type="match status" value="1"/>
</dbReference>
<feature type="transmembrane region" description="Helical" evidence="5">
    <location>
        <begin position="504"/>
        <end position="521"/>
    </location>
</feature>
<protein>
    <submittedName>
        <fullName evidence="7">MFS general substrate transporter</fullName>
    </submittedName>
</protein>
<feature type="transmembrane region" description="Helical" evidence="5">
    <location>
        <begin position="191"/>
        <end position="213"/>
    </location>
</feature>
<dbReference type="PROSITE" id="PS50850">
    <property type="entry name" value="MFS"/>
    <property type="match status" value="1"/>
</dbReference>
<dbReference type="InterPro" id="IPR036259">
    <property type="entry name" value="MFS_trans_sf"/>
</dbReference>
<dbReference type="AlphaFoldDB" id="A0A8E2J888"/>
<feature type="transmembrane region" description="Helical" evidence="5">
    <location>
        <begin position="134"/>
        <end position="153"/>
    </location>
</feature>
<reference evidence="7 8" key="1">
    <citation type="submission" date="2016-07" db="EMBL/GenBank/DDBJ databases">
        <title>Draft genome of the white-rot fungus Obba rivulosa 3A-2.</title>
        <authorList>
            <consortium name="DOE Joint Genome Institute"/>
            <person name="Miettinen O."/>
            <person name="Riley R."/>
            <person name="Acob R."/>
            <person name="Barry K."/>
            <person name="Cullen D."/>
            <person name="De Vries R."/>
            <person name="Hainaut M."/>
            <person name="Hatakka A."/>
            <person name="Henrissat B."/>
            <person name="Hilden K."/>
            <person name="Kuo R."/>
            <person name="Labutti K."/>
            <person name="Lipzen A."/>
            <person name="Makela M.R."/>
            <person name="Sandor L."/>
            <person name="Spatafora J.W."/>
            <person name="Grigoriev I.V."/>
            <person name="Hibbett D.S."/>
        </authorList>
    </citation>
    <scope>NUCLEOTIDE SEQUENCE [LARGE SCALE GENOMIC DNA]</scope>
    <source>
        <strain evidence="7 8">3A-2</strain>
    </source>
</reference>
<evidence type="ECO:0000259" key="6">
    <source>
        <dbReference type="PROSITE" id="PS50850"/>
    </source>
</evidence>
<keyword evidence="3 5" id="KW-1133">Transmembrane helix</keyword>
<evidence type="ECO:0000256" key="5">
    <source>
        <dbReference type="SAM" id="Phobius"/>
    </source>
</evidence>
<keyword evidence="4 5" id="KW-0472">Membrane</keyword>
<keyword evidence="8" id="KW-1185">Reference proteome</keyword>
<evidence type="ECO:0000256" key="4">
    <source>
        <dbReference type="ARBA" id="ARBA00023136"/>
    </source>
</evidence>
<feature type="transmembrane region" description="Helical" evidence="5">
    <location>
        <begin position="407"/>
        <end position="426"/>
    </location>
</feature>